<evidence type="ECO:0000256" key="18">
    <source>
        <dbReference type="ARBA" id="ARBA00043210"/>
    </source>
</evidence>
<evidence type="ECO:0000256" key="6">
    <source>
        <dbReference type="ARBA" id="ARBA00022703"/>
    </source>
</evidence>
<proteinExistence type="inferred from homology"/>
<protein>
    <recommendedName>
        <fullName evidence="17">Acyl-coenzyme A thioesterase THEM4</fullName>
        <ecNumber evidence="16">3.1.2.2</ecNumber>
    </recommendedName>
    <alternativeName>
        <fullName evidence="18">Thioesterase superfamily member 4</fullName>
    </alternativeName>
</protein>
<name>A0A1S1R4W2_9ACTN</name>
<accession>A0A1S1R4W2</accession>
<sequence length="208" mass="22309">MTEPFTDLPDVPTVPAPDLGADLPGGPDFGRFVDNLRHLLDVVTDACPPAEVVTQVADHFAQISARLAPFAVAESERATGLRLDLAGRGQTMAPVVLWDVRARDRATCHVTFGRHYVTVNGAVHGGAIPLVFDEVLAVLANAGGVFARSVYLNVNYRALTRVGVPLRVEATVDRVEGRKLVLTGRLFDGDTLCAEAESLFVQLRTGQP</sequence>
<evidence type="ECO:0000256" key="14">
    <source>
        <dbReference type="ARBA" id="ARBA00037002"/>
    </source>
</evidence>
<dbReference type="Pfam" id="PF03061">
    <property type="entry name" value="4HBT"/>
    <property type="match status" value="1"/>
</dbReference>
<evidence type="ECO:0000256" key="19">
    <source>
        <dbReference type="ARBA" id="ARBA00047588"/>
    </source>
</evidence>
<keyword evidence="12" id="KW-0966">Cell projection</keyword>
<dbReference type="PANTHER" id="PTHR12418">
    <property type="entry name" value="ACYL-COENZYME A THIOESTERASE THEM4"/>
    <property type="match status" value="1"/>
</dbReference>
<keyword evidence="4" id="KW-1003">Cell membrane</keyword>
<comment type="subcellular location">
    <subcellularLocation>
        <location evidence="3">Cell projection</location>
        <location evidence="3">Ruffle membrane</location>
    </subcellularLocation>
    <subcellularLocation>
        <location evidence="2">Cytoplasm</location>
    </subcellularLocation>
    <subcellularLocation>
        <location evidence="1">Membrane</location>
        <topology evidence="1">Peripheral membrane protein</topology>
    </subcellularLocation>
</comment>
<evidence type="ECO:0000256" key="17">
    <source>
        <dbReference type="ARBA" id="ARBA00040123"/>
    </source>
</evidence>
<keyword evidence="9" id="KW-0809">Transit peptide</keyword>
<evidence type="ECO:0000256" key="23">
    <source>
        <dbReference type="ARBA" id="ARBA00048180"/>
    </source>
</evidence>
<dbReference type="EMBL" id="MBLM01000080">
    <property type="protein sequence ID" value="OHV40322.1"/>
    <property type="molecule type" value="Genomic_DNA"/>
</dbReference>
<evidence type="ECO:0000256" key="1">
    <source>
        <dbReference type="ARBA" id="ARBA00004170"/>
    </source>
</evidence>
<keyword evidence="5" id="KW-0963">Cytoplasm</keyword>
<keyword evidence="11" id="KW-0472">Membrane</keyword>
<dbReference type="Gene3D" id="3.10.129.10">
    <property type="entry name" value="Hotdog Thioesterase"/>
    <property type="match status" value="1"/>
</dbReference>
<dbReference type="CDD" id="cd03443">
    <property type="entry name" value="PaaI_thioesterase"/>
    <property type="match status" value="1"/>
</dbReference>
<dbReference type="InterPro" id="IPR029069">
    <property type="entry name" value="HotDog_dom_sf"/>
</dbReference>
<evidence type="ECO:0000256" key="15">
    <source>
        <dbReference type="ARBA" id="ARBA00038456"/>
    </source>
</evidence>
<keyword evidence="27" id="KW-1185">Reference proteome</keyword>
<dbReference type="GO" id="GO:0016020">
    <property type="term" value="C:membrane"/>
    <property type="evidence" value="ECO:0007669"/>
    <property type="project" value="UniProtKB-SubCell"/>
</dbReference>
<evidence type="ECO:0000256" key="3">
    <source>
        <dbReference type="ARBA" id="ARBA00004632"/>
    </source>
</evidence>
<comment type="caution">
    <text evidence="26">The sequence shown here is derived from an EMBL/GenBank/DDBJ whole genome shotgun (WGS) entry which is preliminary data.</text>
</comment>
<evidence type="ECO:0000259" key="25">
    <source>
        <dbReference type="Pfam" id="PF03061"/>
    </source>
</evidence>
<evidence type="ECO:0000256" key="10">
    <source>
        <dbReference type="ARBA" id="ARBA00023098"/>
    </source>
</evidence>
<dbReference type="GO" id="GO:0016787">
    <property type="term" value="F:hydrolase activity"/>
    <property type="evidence" value="ECO:0007669"/>
    <property type="project" value="UniProtKB-KW"/>
</dbReference>
<dbReference type="InterPro" id="IPR006683">
    <property type="entry name" value="Thioestr_dom"/>
</dbReference>
<organism evidence="26 27">
    <name type="scientific">Parafrankia colletiae</name>
    <dbReference type="NCBI Taxonomy" id="573497"/>
    <lineage>
        <taxon>Bacteria</taxon>
        <taxon>Bacillati</taxon>
        <taxon>Actinomycetota</taxon>
        <taxon>Actinomycetes</taxon>
        <taxon>Frankiales</taxon>
        <taxon>Frankiaceae</taxon>
        <taxon>Parafrankia</taxon>
    </lineage>
</organism>
<reference evidence="27" key="1">
    <citation type="submission" date="2016-07" db="EMBL/GenBank/DDBJ databases">
        <title>Sequence Frankia sp. strain CcI1.17.</title>
        <authorList>
            <person name="Ghodhbane-Gtari F."/>
            <person name="Swanson E."/>
            <person name="Gueddou A."/>
            <person name="Morris K."/>
            <person name="Hezbri K."/>
            <person name="Ktari A."/>
            <person name="Nouioui I."/>
            <person name="Abebe-Akele F."/>
            <person name="Simpson S."/>
            <person name="Thomas K."/>
            <person name="Gtari M."/>
            <person name="Tisa L.S."/>
            <person name="Hurst S."/>
        </authorList>
    </citation>
    <scope>NUCLEOTIDE SEQUENCE [LARGE SCALE GENOMIC DNA]</scope>
    <source>
        <strain evidence="27">Cc1.17</strain>
    </source>
</reference>
<dbReference type="AlphaFoldDB" id="A0A1S1R4W2"/>
<dbReference type="OrthoDB" id="3474675at2"/>
<feature type="region of interest" description="Disordered" evidence="24">
    <location>
        <begin position="1"/>
        <end position="20"/>
    </location>
</feature>
<keyword evidence="8" id="KW-0276">Fatty acid metabolism</keyword>
<dbReference type="PANTHER" id="PTHR12418:SF19">
    <property type="entry name" value="ACYL-COENZYME A THIOESTERASE THEM4"/>
    <property type="match status" value="1"/>
</dbReference>
<dbReference type="EC" id="3.1.2.2" evidence="16"/>
<dbReference type="GO" id="GO:0006631">
    <property type="term" value="P:fatty acid metabolic process"/>
    <property type="evidence" value="ECO:0007669"/>
    <property type="project" value="UniProtKB-KW"/>
</dbReference>
<evidence type="ECO:0000313" key="27">
    <source>
        <dbReference type="Proteomes" id="UP000179627"/>
    </source>
</evidence>
<evidence type="ECO:0000256" key="13">
    <source>
        <dbReference type="ARBA" id="ARBA00035852"/>
    </source>
</evidence>
<keyword evidence="6" id="KW-0053">Apoptosis</keyword>
<evidence type="ECO:0000256" key="4">
    <source>
        <dbReference type="ARBA" id="ARBA00022475"/>
    </source>
</evidence>
<dbReference type="SUPFAM" id="SSF54637">
    <property type="entry name" value="Thioesterase/thiol ester dehydrase-isomerase"/>
    <property type="match status" value="1"/>
</dbReference>
<evidence type="ECO:0000256" key="8">
    <source>
        <dbReference type="ARBA" id="ARBA00022832"/>
    </source>
</evidence>
<gene>
    <name evidence="26" type="ORF">CC117_14300</name>
</gene>
<evidence type="ECO:0000256" key="12">
    <source>
        <dbReference type="ARBA" id="ARBA00023273"/>
    </source>
</evidence>
<evidence type="ECO:0000256" key="11">
    <source>
        <dbReference type="ARBA" id="ARBA00023136"/>
    </source>
</evidence>
<evidence type="ECO:0000256" key="24">
    <source>
        <dbReference type="SAM" id="MobiDB-lite"/>
    </source>
</evidence>
<feature type="domain" description="Thioesterase" evidence="25">
    <location>
        <begin position="120"/>
        <end position="191"/>
    </location>
</feature>
<evidence type="ECO:0000256" key="22">
    <source>
        <dbReference type="ARBA" id="ARBA00048074"/>
    </source>
</evidence>
<comment type="catalytic activity">
    <reaction evidence="19">
        <text>octanoyl-CoA + H2O = octanoate + CoA + H(+)</text>
        <dbReference type="Rhea" id="RHEA:30143"/>
        <dbReference type="ChEBI" id="CHEBI:15377"/>
        <dbReference type="ChEBI" id="CHEBI:15378"/>
        <dbReference type="ChEBI" id="CHEBI:25646"/>
        <dbReference type="ChEBI" id="CHEBI:57287"/>
        <dbReference type="ChEBI" id="CHEBI:57386"/>
    </reaction>
    <physiologicalReaction direction="left-to-right" evidence="19">
        <dbReference type="Rhea" id="RHEA:30144"/>
    </physiologicalReaction>
</comment>
<evidence type="ECO:0000256" key="20">
    <source>
        <dbReference type="ARBA" id="ARBA00047734"/>
    </source>
</evidence>
<comment type="similarity">
    <text evidence="15">Belongs to the THEM4/THEM5 thioesterase family.</text>
</comment>
<evidence type="ECO:0000256" key="16">
    <source>
        <dbReference type="ARBA" id="ARBA00038848"/>
    </source>
</evidence>
<dbReference type="InterPro" id="IPR052365">
    <property type="entry name" value="THEM4/THEM5_acyl-CoA_thioest"/>
</dbReference>
<keyword evidence="7" id="KW-0378">Hydrolase</keyword>
<dbReference type="GO" id="GO:0005737">
    <property type="term" value="C:cytoplasm"/>
    <property type="evidence" value="ECO:0007669"/>
    <property type="project" value="UniProtKB-SubCell"/>
</dbReference>
<evidence type="ECO:0000256" key="7">
    <source>
        <dbReference type="ARBA" id="ARBA00022801"/>
    </source>
</evidence>
<comment type="catalytic activity">
    <reaction evidence="13">
        <text>(5Z,8Z,11Z,14Z)-eicosatetraenoyl-CoA + H2O = (5Z,8Z,11Z,14Z)-eicosatetraenoate + CoA + H(+)</text>
        <dbReference type="Rhea" id="RHEA:40151"/>
        <dbReference type="ChEBI" id="CHEBI:15377"/>
        <dbReference type="ChEBI" id="CHEBI:15378"/>
        <dbReference type="ChEBI" id="CHEBI:32395"/>
        <dbReference type="ChEBI" id="CHEBI:57287"/>
        <dbReference type="ChEBI" id="CHEBI:57368"/>
    </reaction>
    <physiologicalReaction direction="left-to-right" evidence="13">
        <dbReference type="Rhea" id="RHEA:40152"/>
    </physiologicalReaction>
</comment>
<evidence type="ECO:0000313" key="26">
    <source>
        <dbReference type="EMBL" id="OHV40322.1"/>
    </source>
</evidence>
<comment type="catalytic activity">
    <reaction evidence="20">
        <text>hexadecanoyl-CoA + H2O = hexadecanoate + CoA + H(+)</text>
        <dbReference type="Rhea" id="RHEA:16645"/>
        <dbReference type="ChEBI" id="CHEBI:7896"/>
        <dbReference type="ChEBI" id="CHEBI:15377"/>
        <dbReference type="ChEBI" id="CHEBI:15378"/>
        <dbReference type="ChEBI" id="CHEBI:57287"/>
        <dbReference type="ChEBI" id="CHEBI:57379"/>
        <dbReference type="EC" id="3.1.2.2"/>
    </reaction>
    <physiologicalReaction direction="left-to-right" evidence="20">
        <dbReference type="Rhea" id="RHEA:16646"/>
    </physiologicalReaction>
</comment>
<evidence type="ECO:0000256" key="5">
    <source>
        <dbReference type="ARBA" id="ARBA00022490"/>
    </source>
</evidence>
<comment type="catalytic activity">
    <reaction evidence="22">
        <text>dodecanoyl-CoA + H2O = dodecanoate + CoA + H(+)</text>
        <dbReference type="Rhea" id="RHEA:30135"/>
        <dbReference type="ChEBI" id="CHEBI:15377"/>
        <dbReference type="ChEBI" id="CHEBI:15378"/>
        <dbReference type="ChEBI" id="CHEBI:18262"/>
        <dbReference type="ChEBI" id="CHEBI:57287"/>
        <dbReference type="ChEBI" id="CHEBI:57375"/>
    </reaction>
    <physiologicalReaction direction="left-to-right" evidence="22">
        <dbReference type="Rhea" id="RHEA:30136"/>
    </physiologicalReaction>
</comment>
<evidence type="ECO:0000256" key="21">
    <source>
        <dbReference type="ARBA" id="ARBA00047969"/>
    </source>
</evidence>
<comment type="catalytic activity">
    <reaction evidence="23">
        <text>tetradecanoyl-CoA + H2O = tetradecanoate + CoA + H(+)</text>
        <dbReference type="Rhea" id="RHEA:40119"/>
        <dbReference type="ChEBI" id="CHEBI:15377"/>
        <dbReference type="ChEBI" id="CHEBI:15378"/>
        <dbReference type="ChEBI" id="CHEBI:30807"/>
        <dbReference type="ChEBI" id="CHEBI:57287"/>
        <dbReference type="ChEBI" id="CHEBI:57385"/>
    </reaction>
    <physiologicalReaction direction="left-to-right" evidence="23">
        <dbReference type="Rhea" id="RHEA:40120"/>
    </physiologicalReaction>
</comment>
<comment type="catalytic activity">
    <reaction evidence="14">
        <text>(9Z)-octadecenoyl-CoA + H2O = (9Z)-octadecenoate + CoA + H(+)</text>
        <dbReference type="Rhea" id="RHEA:40139"/>
        <dbReference type="ChEBI" id="CHEBI:15377"/>
        <dbReference type="ChEBI" id="CHEBI:15378"/>
        <dbReference type="ChEBI" id="CHEBI:30823"/>
        <dbReference type="ChEBI" id="CHEBI:57287"/>
        <dbReference type="ChEBI" id="CHEBI:57387"/>
    </reaction>
    <physiologicalReaction direction="left-to-right" evidence="14">
        <dbReference type="Rhea" id="RHEA:40140"/>
    </physiologicalReaction>
</comment>
<evidence type="ECO:0000256" key="9">
    <source>
        <dbReference type="ARBA" id="ARBA00022946"/>
    </source>
</evidence>
<comment type="catalytic activity">
    <reaction evidence="21">
        <text>decanoyl-CoA + H2O = decanoate + CoA + H(+)</text>
        <dbReference type="Rhea" id="RHEA:40059"/>
        <dbReference type="ChEBI" id="CHEBI:15377"/>
        <dbReference type="ChEBI" id="CHEBI:15378"/>
        <dbReference type="ChEBI" id="CHEBI:27689"/>
        <dbReference type="ChEBI" id="CHEBI:57287"/>
        <dbReference type="ChEBI" id="CHEBI:61430"/>
    </reaction>
    <physiologicalReaction direction="left-to-right" evidence="21">
        <dbReference type="Rhea" id="RHEA:40060"/>
    </physiologicalReaction>
</comment>
<keyword evidence="10" id="KW-0443">Lipid metabolism</keyword>
<dbReference type="Proteomes" id="UP000179627">
    <property type="component" value="Unassembled WGS sequence"/>
</dbReference>
<dbReference type="RefSeq" id="WP_071083444.1">
    <property type="nucleotide sequence ID" value="NZ_MBLM01000080.1"/>
</dbReference>
<evidence type="ECO:0000256" key="2">
    <source>
        <dbReference type="ARBA" id="ARBA00004496"/>
    </source>
</evidence>